<dbReference type="Proteomes" id="UP001230649">
    <property type="component" value="Unassembled WGS sequence"/>
</dbReference>
<name>A0ACC2W672_9TREE</name>
<comment type="caution">
    <text evidence="1">The sequence shown here is derived from an EMBL/GenBank/DDBJ whole genome shotgun (WGS) entry which is preliminary data.</text>
</comment>
<proteinExistence type="predicted"/>
<organism evidence="1 2">
    <name type="scientific">Naganishia adeliensis</name>
    <dbReference type="NCBI Taxonomy" id="92952"/>
    <lineage>
        <taxon>Eukaryota</taxon>
        <taxon>Fungi</taxon>
        <taxon>Dikarya</taxon>
        <taxon>Basidiomycota</taxon>
        <taxon>Agaricomycotina</taxon>
        <taxon>Tremellomycetes</taxon>
        <taxon>Filobasidiales</taxon>
        <taxon>Filobasidiaceae</taxon>
        <taxon>Naganishia</taxon>
    </lineage>
</organism>
<dbReference type="EMBL" id="JASBWS010000037">
    <property type="protein sequence ID" value="KAJ9107245.1"/>
    <property type="molecule type" value="Genomic_DNA"/>
</dbReference>
<keyword evidence="2" id="KW-1185">Reference proteome</keyword>
<reference evidence="1" key="1">
    <citation type="submission" date="2023-04" db="EMBL/GenBank/DDBJ databases">
        <title>Draft Genome sequencing of Naganishia species isolated from polar environments using Oxford Nanopore Technology.</title>
        <authorList>
            <person name="Leo P."/>
            <person name="Venkateswaran K."/>
        </authorList>
    </citation>
    <scope>NUCLEOTIDE SEQUENCE</scope>
    <source>
        <strain evidence="1">MNA-CCFEE 5262</strain>
    </source>
</reference>
<evidence type="ECO:0000313" key="2">
    <source>
        <dbReference type="Proteomes" id="UP001230649"/>
    </source>
</evidence>
<gene>
    <name evidence="1" type="ORF">QFC20_003780</name>
</gene>
<sequence>MPALRIHRRQEPTIEASSPPSPKPEPAVEDSEEPPAPKEPTTTRKSSSAEPTESGGGLAGLFDWGGDESSSSSSSSSTTTSRSRTSAPKPTPTIEDDDSNGFFGFGGSDEETSTSSRPTPRPTTSRTSSHSAGPTETSPGIIDGMDTVVKSCGGSQDSSIMSDDCKAAAQDNLFGAIILAVGGAILLGVLVLILKWFYVKFKSRRAPPRVPATATTERI</sequence>
<evidence type="ECO:0000313" key="1">
    <source>
        <dbReference type="EMBL" id="KAJ9107245.1"/>
    </source>
</evidence>
<accession>A0ACC2W672</accession>
<protein>
    <submittedName>
        <fullName evidence="1">Uncharacterized protein</fullName>
    </submittedName>
</protein>